<name>A0A9J6F6L2_HAELO</name>
<dbReference type="AlphaFoldDB" id="A0A9J6F6L2"/>
<evidence type="ECO:0000256" key="1">
    <source>
        <dbReference type="SAM" id="MobiDB-lite"/>
    </source>
</evidence>
<evidence type="ECO:0000313" key="2">
    <source>
        <dbReference type="EMBL" id="KAH9359638.1"/>
    </source>
</evidence>
<feature type="compositionally biased region" description="Basic and acidic residues" evidence="1">
    <location>
        <begin position="53"/>
        <end position="73"/>
    </location>
</feature>
<gene>
    <name evidence="2" type="ORF">HPB48_011293</name>
</gene>
<accession>A0A9J6F6L2</accession>
<sequence>MTSLSPRLIDTQRGIMEVVEVDGEPILPEDYENDAGWISSHQQRSSRAKARLTHRDSRSKESARREQAHKVQN</sequence>
<feature type="region of interest" description="Disordered" evidence="1">
    <location>
        <begin position="32"/>
        <end position="73"/>
    </location>
</feature>
<organism evidence="2 3">
    <name type="scientific">Haemaphysalis longicornis</name>
    <name type="common">Bush tick</name>
    <dbReference type="NCBI Taxonomy" id="44386"/>
    <lineage>
        <taxon>Eukaryota</taxon>
        <taxon>Metazoa</taxon>
        <taxon>Ecdysozoa</taxon>
        <taxon>Arthropoda</taxon>
        <taxon>Chelicerata</taxon>
        <taxon>Arachnida</taxon>
        <taxon>Acari</taxon>
        <taxon>Parasitiformes</taxon>
        <taxon>Ixodida</taxon>
        <taxon>Ixodoidea</taxon>
        <taxon>Ixodidae</taxon>
        <taxon>Haemaphysalinae</taxon>
        <taxon>Haemaphysalis</taxon>
    </lineage>
</organism>
<protein>
    <submittedName>
        <fullName evidence="2">Uncharacterized protein</fullName>
    </submittedName>
</protein>
<dbReference type="Proteomes" id="UP000821853">
    <property type="component" value="Chromosome 1"/>
</dbReference>
<keyword evidence="3" id="KW-1185">Reference proteome</keyword>
<proteinExistence type="predicted"/>
<dbReference type="EMBL" id="JABSTR010000001">
    <property type="protein sequence ID" value="KAH9359638.1"/>
    <property type="molecule type" value="Genomic_DNA"/>
</dbReference>
<comment type="caution">
    <text evidence="2">The sequence shown here is derived from an EMBL/GenBank/DDBJ whole genome shotgun (WGS) entry which is preliminary data.</text>
</comment>
<evidence type="ECO:0000313" key="3">
    <source>
        <dbReference type="Proteomes" id="UP000821853"/>
    </source>
</evidence>
<dbReference type="VEuPathDB" id="VectorBase:HLOH_045651"/>
<reference evidence="2 3" key="1">
    <citation type="journal article" date="2020" name="Cell">
        <title>Large-Scale Comparative Analyses of Tick Genomes Elucidate Their Genetic Diversity and Vector Capacities.</title>
        <authorList>
            <consortium name="Tick Genome and Microbiome Consortium (TIGMIC)"/>
            <person name="Jia N."/>
            <person name="Wang J."/>
            <person name="Shi W."/>
            <person name="Du L."/>
            <person name="Sun Y."/>
            <person name="Zhan W."/>
            <person name="Jiang J.F."/>
            <person name="Wang Q."/>
            <person name="Zhang B."/>
            <person name="Ji P."/>
            <person name="Bell-Sakyi L."/>
            <person name="Cui X.M."/>
            <person name="Yuan T.T."/>
            <person name="Jiang B.G."/>
            <person name="Yang W.F."/>
            <person name="Lam T.T."/>
            <person name="Chang Q.C."/>
            <person name="Ding S.J."/>
            <person name="Wang X.J."/>
            <person name="Zhu J.G."/>
            <person name="Ruan X.D."/>
            <person name="Zhao L."/>
            <person name="Wei J.T."/>
            <person name="Ye R.Z."/>
            <person name="Que T.C."/>
            <person name="Du C.H."/>
            <person name="Zhou Y.H."/>
            <person name="Cheng J.X."/>
            <person name="Dai P.F."/>
            <person name="Guo W.B."/>
            <person name="Han X.H."/>
            <person name="Huang E.J."/>
            <person name="Li L.F."/>
            <person name="Wei W."/>
            <person name="Gao Y.C."/>
            <person name="Liu J.Z."/>
            <person name="Shao H.Z."/>
            <person name="Wang X."/>
            <person name="Wang C.C."/>
            <person name="Yang T.C."/>
            <person name="Huo Q.B."/>
            <person name="Li W."/>
            <person name="Chen H.Y."/>
            <person name="Chen S.E."/>
            <person name="Zhou L.G."/>
            <person name="Ni X.B."/>
            <person name="Tian J.H."/>
            <person name="Sheng Y."/>
            <person name="Liu T."/>
            <person name="Pan Y.S."/>
            <person name="Xia L.Y."/>
            <person name="Li J."/>
            <person name="Zhao F."/>
            <person name="Cao W.C."/>
        </authorList>
    </citation>
    <scope>NUCLEOTIDE SEQUENCE [LARGE SCALE GENOMIC DNA]</scope>
    <source>
        <strain evidence="2">HaeL-2018</strain>
    </source>
</reference>